<dbReference type="GO" id="GO:0032259">
    <property type="term" value="P:methylation"/>
    <property type="evidence" value="ECO:0007669"/>
    <property type="project" value="UniProtKB-KW"/>
</dbReference>
<evidence type="ECO:0000313" key="1">
    <source>
        <dbReference type="EMBL" id="KFI80822.1"/>
    </source>
</evidence>
<dbReference type="Proteomes" id="UP000029109">
    <property type="component" value="Unassembled WGS sequence"/>
</dbReference>
<accession>A0A7V8HP41</accession>
<dbReference type="RefSeq" id="WP_428994423.1">
    <property type="nucleotide sequence ID" value="NZ_CAWVAC010000001.1"/>
</dbReference>
<name>A0A7V8HP41_9BIFI</name>
<proteinExistence type="predicted"/>
<organism evidence="1 2">
    <name type="scientific">Bifidobacterium pullorum</name>
    <dbReference type="NCBI Taxonomy" id="78448"/>
    <lineage>
        <taxon>Bacteria</taxon>
        <taxon>Bacillati</taxon>
        <taxon>Actinomycetota</taxon>
        <taxon>Actinomycetes</taxon>
        <taxon>Bifidobacteriales</taxon>
        <taxon>Bifidobacteriaceae</taxon>
        <taxon>Bifidobacterium</taxon>
    </lineage>
</organism>
<keyword evidence="1" id="KW-0489">Methyltransferase</keyword>
<reference evidence="1 2" key="1">
    <citation type="submission" date="2014-03" db="EMBL/GenBank/DDBJ databases">
        <title>Genomics of Bifidobacteria.</title>
        <authorList>
            <person name="Ventura M."/>
            <person name="Milani C."/>
            <person name="Lugli G.A."/>
        </authorList>
    </citation>
    <scope>NUCLEOTIDE SEQUENCE [LARGE SCALE GENOMIC DNA]</scope>
    <source>
        <strain evidence="1 2">LMG 21816</strain>
    </source>
</reference>
<sequence>MLSFAEQRRGHDDDGSFVRVRLDQMHGIEIDDVTVHVAKTALWIAGQALPHLPFHDSGNTIRVNPCATAEIRCCQPNNATT</sequence>
<dbReference type="AlphaFoldDB" id="A0A7V8HP41"/>
<evidence type="ECO:0000313" key="2">
    <source>
        <dbReference type="Proteomes" id="UP000029109"/>
    </source>
</evidence>
<gene>
    <name evidence="1" type="ORF">BPULL_0348</name>
</gene>
<dbReference type="GO" id="GO:0008168">
    <property type="term" value="F:methyltransferase activity"/>
    <property type="evidence" value="ECO:0007669"/>
    <property type="project" value="UniProtKB-KW"/>
</dbReference>
<comment type="caution">
    <text evidence="1">The sequence shown here is derived from an EMBL/GenBank/DDBJ whole genome shotgun (WGS) entry which is preliminary data.</text>
</comment>
<dbReference type="EMBL" id="JGZJ01000010">
    <property type="protein sequence ID" value="KFI80822.1"/>
    <property type="molecule type" value="Genomic_DNA"/>
</dbReference>
<keyword evidence="1" id="KW-0808">Transferase</keyword>
<protein>
    <submittedName>
        <fullName evidence="1">Methyltransferase</fullName>
    </submittedName>
</protein>